<feature type="transmembrane region" description="Helical" evidence="1">
    <location>
        <begin position="231"/>
        <end position="248"/>
    </location>
</feature>
<protein>
    <submittedName>
        <fullName evidence="2">Uncharacterized protein</fullName>
    </submittedName>
</protein>
<keyword evidence="1" id="KW-0472">Membrane</keyword>
<feature type="transmembrane region" description="Helical" evidence="1">
    <location>
        <begin position="207"/>
        <end position="225"/>
    </location>
</feature>
<reference evidence="2" key="1">
    <citation type="submission" date="2022-06" db="EMBL/GenBank/DDBJ databases">
        <authorList>
            <person name="Harrison M."/>
            <person name="Anderman E."/>
            <person name="Dini T."/>
            <person name="Eldabh K."/>
            <person name="Frino T."/>
            <person name="Milavec J."/>
            <person name="Profrock V."/>
            <person name="Qyshkollari T."/>
            <person name="Sayed A."/>
            <person name="Virtue R."/>
            <person name="Bieri S.M."/>
            <person name="Bultje S."/>
            <person name="Chang H."/>
            <person name="Harsh E."/>
            <person name="Harsh J."/>
            <person name="Kok S.K."/>
            <person name="Lacroix V.J."/>
            <person name="McCurdy J.B."/>
            <person name="Nguyen A.V."/>
            <person name="Pastoor E.C."/>
            <person name="Ribbe G.J."/>
            <person name="Schneider L.A."/>
            <person name="Schroeder J.E."/>
            <person name="Steen S.B."/>
            <person name="Stob E.J."/>
            <person name="Sytsema I.L."/>
            <person name="Timmer L.J."/>
            <person name="Tsurho V."/>
            <person name="Van B.A."/>
            <person name="Verhoeven A.R."/>
            <person name="Vroon N.G."/>
            <person name="Wan G."/>
            <person name="Woldt K.M."/>
            <person name="Wertz J.T."/>
            <person name="DeJong R.J."/>
            <person name="Delesalle V.A."/>
            <person name="Garlena R.A."/>
            <person name="Russell D.A."/>
            <person name="Jacobs-Sera D."/>
            <person name="Hatfull G.F."/>
        </authorList>
    </citation>
    <scope>NUCLEOTIDE SEQUENCE</scope>
</reference>
<accession>A0A976U9M5</accession>
<organism evidence="2 3">
    <name type="scientific">Gordonia phage APunk</name>
    <dbReference type="NCBI Taxonomy" id="2926082"/>
    <lineage>
        <taxon>Viruses</taxon>
        <taxon>Duplodnaviria</taxon>
        <taxon>Heunggongvirae</taxon>
        <taxon>Uroviricota</taxon>
        <taxon>Caudoviricetes</taxon>
        <taxon>Stackebrandtviridae</taxon>
        <taxon>Schenleyvirinae</taxon>
        <taxon>Zitchvirus</taxon>
        <taxon>Zitchvirus apunk</taxon>
    </lineage>
</organism>
<evidence type="ECO:0000256" key="1">
    <source>
        <dbReference type="SAM" id="Phobius"/>
    </source>
</evidence>
<keyword evidence="1" id="KW-0812">Transmembrane</keyword>
<evidence type="ECO:0000313" key="3">
    <source>
        <dbReference type="Proteomes" id="UP001059489"/>
    </source>
</evidence>
<dbReference type="EMBL" id="ON755186">
    <property type="protein sequence ID" value="UVF61626.1"/>
    <property type="molecule type" value="Genomic_DNA"/>
</dbReference>
<evidence type="ECO:0000313" key="2">
    <source>
        <dbReference type="EMBL" id="UVF61626.1"/>
    </source>
</evidence>
<keyword evidence="3" id="KW-1185">Reference proteome</keyword>
<proteinExistence type="predicted"/>
<dbReference type="Proteomes" id="UP001059489">
    <property type="component" value="Segment"/>
</dbReference>
<sequence>MARPQPPQYRPKRNASRQEWYLYAVNRCRYTDEMETMRRDELIALVEAQQPALWPDVDDEVEHEDIRNAAGQTRAEMAARDTGAHVFRWAISDLAEFIDKSGTDVPQLPPRVEMKRFVEQIVDDAQTEGRQVCALIRDHDGRLTKVLGYADGHSRVDVEEKPTFVDWGSSEYPDERVRADRRAARAGRPDPVGLFLEAAWTWLRDNIVAVWATILVIGAIIMIGANPAVGAVSIGVAAAVVLPIAIPLHRRHRRRQLLDRMQAQHQLWMTDPTEYRRRVERGEL</sequence>
<name>A0A976U9M5_9CAUD</name>
<keyword evidence="1" id="KW-1133">Transmembrane helix</keyword>
<gene>
    <name evidence="2" type="primary">5</name>
    <name evidence="2" type="ORF">SEA_APUNK_5</name>
</gene>